<evidence type="ECO:0000256" key="1">
    <source>
        <dbReference type="SAM" id="MobiDB-lite"/>
    </source>
</evidence>
<evidence type="ECO:0000313" key="4">
    <source>
        <dbReference type="Proteomes" id="UP001234216"/>
    </source>
</evidence>
<accession>A0AAW8F4A6</accession>
<dbReference type="EMBL" id="JAUSZV010000004">
    <property type="protein sequence ID" value="MDQ0904677.1"/>
    <property type="molecule type" value="Genomic_DNA"/>
</dbReference>
<feature type="region of interest" description="Disordered" evidence="1">
    <location>
        <begin position="35"/>
        <end position="60"/>
    </location>
</feature>
<name>A0AAW8F4A6_9ACTN</name>
<keyword evidence="2" id="KW-0732">Signal</keyword>
<feature type="signal peptide" evidence="2">
    <location>
        <begin position="1"/>
        <end position="25"/>
    </location>
</feature>
<evidence type="ECO:0000313" key="3">
    <source>
        <dbReference type="EMBL" id="MDQ0904677.1"/>
    </source>
</evidence>
<proteinExistence type="predicted"/>
<sequence>MTITRKVAIATATAAIGLGTVVTGASGVVSVAQSSDTAVEAQSPPGRGRRSHPPGSVGPV</sequence>
<evidence type="ECO:0000256" key="2">
    <source>
        <dbReference type="SAM" id="SignalP"/>
    </source>
</evidence>
<comment type="caution">
    <text evidence="3">The sequence shown here is derived from an EMBL/GenBank/DDBJ whole genome shotgun (WGS) entry which is preliminary data.</text>
</comment>
<feature type="chain" id="PRO_5043678710" evidence="2">
    <location>
        <begin position="26"/>
        <end position="60"/>
    </location>
</feature>
<organism evidence="3 4">
    <name type="scientific">Streptomyces canus</name>
    <dbReference type="NCBI Taxonomy" id="58343"/>
    <lineage>
        <taxon>Bacteria</taxon>
        <taxon>Bacillati</taxon>
        <taxon>Actinomycetota</taxon>
        <taxon>Actinomycetes</taxon>
        <taxon>Kitasatosporales</taxon>
        <taxon>Streptomycetaceae</taxon>
        <taxon>Streptomyces</taxon>
        <taxon>Streptomyces aurantiacus group</taxon>
    </lineage>
</organism>
<gene>
    <name evidence="3" type="ORF">QFZ22_000662</name>
</gene>
<reference evidence="3" key="1">
    <citation type="submission" date="2023-07" db="EMBL/GenBank/DDBJ databases">
        <title>Comparative genomics of wheat-associated soil bacteria to identify genetic determinants of phenazine resistance.</title>
        <authorList>
            <person name="Mouncey N."/>
        </authorList>
    </citation>
    <scope>NUCLEOTIDE SEQUENCE</scope>
    <source>
        <strain evidence="3">V4I22</strain>
    </source>
</reference>
<dbReference type="AlphaFoldDB" id="A0AAW8F4A6"/>
<protein>
    <submittedName>
        <fullName evidence="3">Uncharacterized protein</fullName>
    </submittedName>
</protein>
<dbReference type="Proteomes" id="UP001234216">
    <property type="component" value="Unassembled WGS sequence"/>
</dbReference>